<gene>
    <name evidence="2" type="ORF">GHT06_005416</name>
</gene>
<dbReference type="Proteomes" id="UP000820818">
    <property type="component" value="Unassembled WGS sequence"/>
</dbReference>
<name>A0AAD5KVY1_9CRUS</name>
<evidence type="ECO:0000313" key="2">
    <source>
        <dbReference type="EMBL" id="KAI9550610.1"/>
    </source>
</evidence>
<reference evidence="2" key="1">
    <citation type="submission" date="2022-05" db="EMBL/GenBank/DDBJ databases">
        <title>A multi-omics perspective on studying reproductive biology in Daphnia sinensis.</title>
        <authorList>
            <person name="Jia J."/>
        </authorList>
    </citation>
    <scope>NUCLEOTIDE SEQUENCE</scope>
    <source>
        <strain evidence="2">WSL</strain>
    </source>
</reference>
<proteinExistence type="predicted"/>
<protein>
    <submittedName>
        <fullName evidence="2">Uncharacterized protein</fullName>
    </submittedName>
</protein>
<organism evidence="2 3">
    <name type="scientific">Daphnia sinensis</name>
    <dbReference type="NCBI Taxonomy" id="1820382"/>
    <lineage>
        <taxon>Eukaryota</taxon>
        <taxon>Metazoa</taxon>
        <taxon>Ecdysozoa</taxon>
        <taxon>Arthropoda</taxon>
        <taxon>Crustacea</taxon>
        <taxon>Branchiopoda</taxon>
        <taxon>Diplostraca</taxon>
        <taxon>Cladocera</taxon>
        <taxon>Anomopoda</taxon>
        <taxon>Daphniidae</taxon>
        <taxon>Daphnia</taxon>
        <taxon>Daphnia similis group</taxon>
    </lineage>
</organism>
<evidence type="ECO:0000313" key="3">
    <source>
        <dbReference type="Proteomes" id="UP000820818"/>
    </source>
</evidence>
<dbReference type="EMBL" id="WJBH02000112">
    <property type="protein sequence ID" value="KAI9550610.1"/>
    <property type="molecule type" value="Genomic_DNA"/>
</dbReference>
<comment type="caution">
    <text evidence="2">The sequence shown here is derived from an EMBL/GenBank/DDBJ whole genome shotgun (WGS) entry which is preliminary data.</text>
</comment>
<accession>A0AAD5KVY1</accession>
<dbReference type="AlphaFoldDB" id="A0AAD5KVY1"/>
<sequence length="81" mass="9055">MNGKPRVGDPPGKTLKDGRNERTTLTEVIVQLKPINNVLTEKETELRQLCATDFSPSLIEKINDLIRTHCIVCVNTIQVPT</sequence>
<feature type="region of interest" description="Disordered" evidence="1">
    <location>
        <begin position="1"/>
        <end position="21"/>
    </location>
</feature>
<keyword evidence="3" id="KW-1185">Reference proteome</keyword>
<evidence type="ECO:0000256" key="1">
    <source>
        <dbReference type="SAM" id="MobiDB-lite"/>
    </source>
</evidence>